<dbReference type="InterPro" id="IPR042120">
    <property type="entry name" value="MutL_C_dimsub"/>
</dbReference>
<dbReference type="InterPro" id="IPR036890">
    <property type="entry name" value="HATPase_C_sf"/>
</dbReference>
<feature type="domain" description="DNA mismatch repair protein S5" evidence="8">
    <location>
        <begin position="209"/>
        <end position="328"/>
    </location>
</feature>
<dbReference type="InterPro" id="IPR002099">
    <property type="entry name" value="MutL/Mlh/PMS"/>
</dbReference>
<evidence type="ECO:0000256" key="4">
    <source>
        <dbReference type="ARBA" id="ARBA00023204"/>
    </source>
</evidence>
<dbReference type="Gene3D" id="3.30.1540.20">
    <property type="entry name" value="MutL, C-terminal domain, dimerisation subdomain"/>
    <property type="match status" value="1"/>
</dbReference>
<comment type="similarity">
    <text evidence="1 5">Belongs to the DNA mismatch repair MutL/HexB family.</text>
</comment>
<dbReference type="Gene3D" id="3.30.230.10">
    <property type="match status" value="1"/>
</dbReference>
<dbReference type="OrthoDB" id="9763467at2"/>
<dbReference type="NCBIfam" id="TIGR00585">
    <property type="entry name" value="mutl"/>
    <property type="match status" value="1"/>
</dbReference>
<proteinExistence type="inferred from homology"/>
<feature type="domain" description="MutL C-terminal dimerisation" evidence="7">
    <location>
        <begin position="416"/>
        <end position="559"/>
    </location>
</feature>
<dbReference type="GO" id="GO:0140664">
    <property type="term" value="F:ATP-dependent DNA damage sensor activity"/>
    <property type="evidence" value="ECO:0007669"/>
    <property type="project" value="InterPro"/>
</dbReference>
<dbReference type="InterPro" id="IPR014762">
    <property type="entry name" value="DNA_mismatch_repair_CS"/>
</dbReference>
<keyword evidence="3 5" id="KW-0227">DNA damage</keyword>
<dbReference type="PANTHER" id="PTHR10073:SF12">
    <property type="entry name" value="DNA MISMATCH REPAIR PROTEIN MLH1"/>
    <property type="match status" value="1"/>
</dbReference>
<comment type="caution">
    <text evidence="9">The sequence shown here is derived from an EMBL/GenBank/DDBJ whole genome shotgun (WGS) entry which is preliminary data.</text>
</comment>
<dbReference type="InterPro" id="IPR013507">
    <property type="entry name" value="DNA_mismatch_S5_2-like"/>
</dbReference>
<evidence type="ECO:0000256" key="6">
    <source>
        <dbReference type="SAM" id="MobiDB-lite"/>
    </source>
</evidence>
<dbReference type="SMART" id="SM01340">
    <property type="entry name" value="DNA_mis_repair"/>
    <property type="match status" value="1"/>
</dbReference>
<dbReference type="InterPro" id="IPR014790">
    <property type="entry name" value="MutL_C"/>
</dbReference>
<keyword evidence="9" id="KW-0540">Nuclease</keyword>
<dbReference type="Gene3D" id="3.30.565.10">
    <property type="entry name" value="Histidine kinase-like ATPase, C-terminal domain"/>
    <property type="match status" value="1"/>
</dbReference>
<dbReference type="GO" id="GO:0005524">
    <property type="term" value="F:ATP binding"/>
    <property type="evidence" value="ECO:0007669"/>
    <property type="project" value="InterPro"/>
</dbReference>
<accession>A0A5R8KF15</accession>
<keyword evidence="9" id="KW-0255">Endonuclease</keyword>
<dbReference type="Pfam" id="PF01119">
    <property type="entry name" value="DNA_mis_repair"/>
    <property type="match status" value="1"/>
</dbReference>
<dbReference type="InterPro" id="IPR038973">
    <property type="entry name" value="MutL/Mlh/Pms-like"/>
</dbReference>
<dbReference type="PANTHER" id="PTHR10073">
    <property type="entry name" value="DNA MISMATCH REPAIR PROTEIN MLH, PMS, MUTL"/>
    <property type="match status" value="1"/>
</dbReference>
<feature type="compositionally biased region" description="Polar residues" evidence="6">
    <location>
        <begin position="372"/>
        <end position="381"/>
    </location>
</feature>
<keyword evidence="9" id="KW-0378">Hydrolase</keyword>
<dbReference type="EMBL" id="VAUV01000007">
    <property type="protein sequence ID" value="TLD70882.1"/>
    <property type="molecule type" value="Genomic_DNA"/>
</dbReference>
<name>A0A5R8KF15_9BACT</name>
<dbReference type="Pfam" id="PF08676">
    <property type="entry name" value="MutL_C"/>
    <property type="match status" value="1"/>
</dbReference>
<evidence type="ECO:0000259" key="8">
    <source>
        <dbReference type="SMART" id="SM01340"/>
    </source>
</evidence>
<evidence type="ECO:0000256" key="1">
    <source>
        <dbReference type="ARBA" id="ARBA00006082"/>
    </source>
</evidence>
<dbReference type="GO" id="GO:0030983">
    <property type="term" value="F:mismatched DNA binding"/>
    <property type="evidence" value="ECO:0007669"/>
    <property type="project" value="InterPro"/>
</dbReference>
<protein>
    <recommendedName>
        <fullName evidence="2 5">DNA mismatch repair protein MutL</fullName>
    </recommendedName>
</protein>
<dbReference type="CDD" id="cd16926">
    <property type="entry name" value="HATPase_MutL-MLH-PMS-like"/>
    <property type="match status" value="1"/>
</dbReference>
<dbReference type="InterPro" id="IPR037198">
    <property type="entry name" value="MutL_C_sf"/>
</dbReference>
<evidence type="ECO:0000313" key="9">
    <source>
        <dbReference type="EMBL" id="TLD70882.1"/>
    </source>
</evidence>
<organism evidence="9 10">
    <name type="scientific">Phragmitibacter flavus</name>
    <dbReference type="NCBI Taxonomy" id="2576071"/>
    <lineage>
        <taxon>Bacteria</taxon>
        <taxon>Pseudomonadati</taxon>
        <taxon>Verrucomicrobiota</taxon>
        <taxon>Verrucomicrobiia</taxon>
        <taxon>Verrucomicrobiales</taxon>
        <taxon>Verrucomicrobiaceae</taxon>
        <taxon>Phragmitibacter</taxon>
    </lineage>
</organism>
<dbReference type="Gene3D" id="3.30.1370.100">
    <property type="entry name" value="MutL, C-terminal domain, regulatory subdomain"/>
    <property type="match status" value="1"/>
</dbReference>
<dbReference type="GO" id="GO:0032300">
    <property type="term" value="C:mismatch repair complex"/>
    <property type="evidence" value="ECO:0007669"/>
    <property type="project" value="InterPro"/>
</dbReference>
<dbReference type="InterPro" id="IPR020667">
    <property type="entry name" value="DNA_mismatch_repair_MutL"/>
</dbReference>
<dbReference type="SMART" id="SM00853">
    <property type="entry name" value="MutL_C"/>
    <property type="match status" value="1"/>
</dbReference>
<dbReference type="HAMAP" id="MF_00149">
    <property type="entry name" value="DNA_mis_repair"/>
    <property type="match status" value="1"/>
</dbReference>
<dbReference type="FunFam" id="3.30.565.10:FF:000003">
    <property type="entry name" value="DNA mismatch repair endonuclease MutL"/>
    <property type="match status" value="1"/>
</dbReference>
<feature type="region of interest" description="Disordered" evidence="6">
    <location>
        <begin position="372"/>
        <end position="405"/>
    </location>
</feature>
<dbReference type="SUPFAM" id="SSF55874">
    <property type="entry name" value="ATPase domain of HSP90 chaperone/DNA topoisomerase II/histidine kinase"/>
    <property type="match status" value="1"/>
</dbReference>
<dbReference type="RefSeq" id="WP_138086352.1">
    <property type="nucleotide sequence ID" value="NZ_VAUV01000007.1"/>
</dbReference>
<dbReference type="InterPro" id="IPR042121">
    <property type="entry name" value="MutL_C_regsub"/>
</dbReference>
<dbReference type="InterPro" id="IPR014721">
    <property type="entry name" value="Ribsml_uS5_D2-typ_fold_subgr"/>
</dbReference>
<sequence>MSRIRILPDALASQVAAGEVVERPAAVVRELLENSLDAGATHIEVHVQRGGTALIRIVDNGHGMSREDALMSLERHATSKIRTKEDLSAIHTFGFRGEALPSIASVSRFRLATREASAISGTEVEVQGGRLTDVRDYGGSHGTVIEARSLFYNVPARRKFLRTESTEFAHVEQQFRLHAIAHPSVAFTLVRDGAVTFHLPPTSDLLERIEGLCGRDLARRLLPLPTSTHPSIKVSGYIGGAAVSRPNRQMQITFLNGRPVESPTIAYALREGYHNAIMKGQYPVTLLFLEMAPESFDINVHPAKKEVRFHDGHAIREAVVEAVAQTINQATTISSGHLPSTRTNIAESAFQQQPSLIPEPQQTSLRNDWSSIPIANNTQSTSSPPLSLVENPPPPSPTNDTLSQKPALNQADQFRILGVLHKLYVLMESVEGLVLMDQHAAHERVLYEQLRHAMEHEGVPSQRLLLPLNWEVSPRDYDLLNQHLPTLTKLGIEAGPFGNNAFKIDALPAFLKTDDPLDLLRQVVDELAVNSSRTSTLRLGEDMIATTVCRAAVKANDRLREPELRKLLEDLFACEMPYCCPHGRPTLIQITLPELEKKFGRRAP</sequence>
<dbReference type="PROSITE" id="PS00058">
    <property type="entry name" value="DNA_MISMATCH_REPAIR_1"/>
    <property type="match status" value="1"/>
</dbReference>
<comment type="function">
    <text evidence="5">This protein is involved in the repair of mismatches in DNA. It is required for dam-dependent methyl-directed DNA mismatch repair. May act as a 'molecular matchmaker', a protein that promotes the formation of a stable complex between two or more DNA-binding proteins in an ATP-dependent manner without itself being part of a final effector complex.</text>
</comment>
<dbReference type="GO" id="GO:0006298">
    <property type="term" value="P:mismatch repair"/>
    <property type="evidence" value="ECO:0007669"/>
    <property type="project" value="UniProtKB-UniRule"/>
</dbReference>
<dbReference type="CDD" id="cd00782">
    <property type="entry name" value="MutL_Trans"/>
    <property type="match status" value="1"/>
</dbReference>
<dbReference type="Proteomes" id="UP000306196">
    <property type="component" value="Unassembled WGS sequence"/>
</dbReference>
<dbReference type="AlphaFoldDB" id="A0A5R8KF15"/>
<dbReference type="GO" id="GO:0004519">
    <property type="term" value="F:endonuclease activity"/>
    <property type="evidence" value="ECO:0007669"/>
    <property type="project" value="UniProtKB-KW"/>
</dbReference>
<dbReference type="SUPFAM" id="SSF54211">
    <property type="entry name" value="Ribosomal protein S5 domain 2-like"/>
    <property type="match status" value="1"/>
</dbReference>
<evidence type="ECO:0000256" key="5">
    <source>
        <dbReference type="HAMAP-Rule" id="MF_00149"/>
    </source>
</evidence>
<reference evidence="9 10" key="1">
    <citation type="submission" date="2019-05" db="EMBL/GenBank/DDBJ databases">
        <title>Verrucobacter flavum gen. nov., sp. nov. a new member of the family Verrucomicrobiaceae.</title>
        <authorList>
            <person name="Szuroczki S."/>
            <person name="Abbaszade G."/>
            <person name="Szabo A."/>
            <person name="Felfoldi T."/>
            <person name="Schumann P."/>
            <person name="Boka K."/>
            <person name="Keki Z."/>
            <person name="Toumi M."/>
            <person name="Toth E."/>
        </authorList>
    </citation>
    <scope>NUCLEOTIDE SEQUENCE [LARGE SCALE GENOMIC DNA]</scope>
    <source>
        <strain evidence="9 10">MG-N-17</strain>
    </source>
</reference>
<keyword evidence="4 5" id="KW-0234">DNA repair</keyword>
<evidence type="ECO:0000259" key="7">
    <source>
        <dbReference type="SMART" id="SM00853"/>
    </source>
</evidence>
<dbReference type="GO" id="GO:0016887">
    <property type="term" value="F:ATP hydrolysis activity"/>
    <property type="evidence" value="ECO:0007669"/>
    <property type="project" value="InterPro"/>
</dbReference>
<dbReference type="Pfam" id="PF13589">
    <property type="entry name" value="HATPase_c_3"/>
    <property type="match status" value="1"/>
</dbReference>
<keyword evidence="10" id="KW-1185">Reference proteome</keyword>
<evidence type="ECO:0000313" key="10">
    <source>
        <dbReference type="Proteomes" id="UP000306196"/>
    </source>
</evidence>
<evidence type="ECO:0000256" key="2">
    <source>
        <dbReference type="ARBA" id="ARBA00021975"/>
    </source>
</evidence>
<evidence type="ECO:0000256" key="3">
    <source>
        <dbReference type="ARBA" id="ARBA00022763"/>
    </source>
</evidence>
<dbReference type="SUPFAM" id="SSF118116">
    <property type="entry name" value="DNA mismatch repair protein MutL"/>
    <property type="match status" value="1"/>
</dbReference>
<gene>
    <name evidence="5 9" type="primary">mutL</name>
    <name evidence="9" type="ORF">FEM03_11290</name>
</gene>
<dbReference type="InterPro" id="IPR020568">
    <property type="entry name" value="Ribosomal_Su5_D2-typ_SF"/>
</dbReference>